<accession>A0A6J5RKJ9</accession>
<evidence type="ECO:0000313" key="1">
    <source>
        <dbReference type="EMBL" id="CAB4194171.1"/>
    </source>
</evidence>
<proteinExistence type="predicted"/>
<organism evidence="1">
    <name type="scientific">uncultured Caudovirales phage</name>
    <dbReference type="NCBI Taxonomy" id="2100421"/>
    <lineage>
        <taxon>Viruses</taxon>
        <taxon>Duplodnaviria</taxon>
        <taxon>Heunggongvirae</taxon>
        <taxon>Uroviricota</taxon>
        <taxon>Caudoviricetes</taxon>
        <taxon>Peduoviridae</taxon>
        <taxon>Maltschvirus</taxon>
        <taxon>Maltschvirus maltsch</taxon>
    </lineage>
</organism>
<sequence>MTASTIGDTRAALATALATTSATVYASVPESPIPPAIVIVPNSPYMEPVLLNKSTTKVKINFAISAIVANNSNAGSLAKLEALIIGIIAAIPSGYEVGDVEKPTVLIVGVSPMLVADINVSTYYTQTN</sequence>
<gene>
    <name evidence="1" type="ORF">UFOVP1261_7</name>
    <name evidence="2" type="ORF">UFOVP1650_21</name>
</gene>
<protein>
    <recommendedName>
        <fullName evidence="3">Tail completion protein</fullName>
    </recommendedName>
</protein>
<evidence type="ECO:0000313" key="2">
    <source>
        <dbReference type="EMBL" id="CAB4221969.1"/>
    </source>
</evidence>
<dbReference type="EMBL" id="LR797517">
    <property type="protein sequence ID" value="CAB4221969.1"/>
    <property type="molecule type" value="Genomic_DNA"/>
</dbReference>
<evidence type="ECO:0008006" key="3">
    <source>
        <dbReference type="Google" id="ProtNLM"/>
    </source>
</evidence>
<name>A0A6J5RKJ9_9CAUD</name>
<dbReference type="EMBL" id="LR797209">
    <property type="protein sequence ID" value="CAB4194171.1"/>
    <property type="molecule type" value="Genomic_DNA"/>
</dbReference>
<reference evidence="1" key="1">
    <citation type="submission" date="2020-05" db="EMBL/GenBank/DDBJ databases">
        <authorList>
            <person name="Chiriac C."/>
            <person name="Salcher M."/>
            <person name="Ghai R."/>
            <person name="Kavagutti S V."/>
        </authorList>
    </citation>
    <scope>NUCLEOTIDE SEQUENCE</scope>
</reference>